<sequence>MARRVVTTWMFPFLDHLLDFRALTNALRRPAPTTYLPFTSSPSLRRDVLHIKHDHDMGSAEVKLLAILHTAVDSAFSRLVDSSIPIAIPVSSVEDYADISNYLFQPGCGQPTPRVHAVPGRSDASGGSRNDPPLLREGYTFRPDGSLLFRHHKVPWLVLEIAMSETTTHVKQRLRIYLLSTRRRLCYGICIDFDTRERYDKDLVRVKTQSRRAESEIAAEEKAERNVARKIRSQPYMLLDAEEKRVLERDGKYVLAAASVYTFGLVPLPTGKQRCTLSHQGFHIRCSDIRHPRLAANTADATAFASFDRLQETIQALVDDAAAAGSAAQAEEQLPVDDDSVEVEVT</sequence>
<organism evidence="3 4">
    <name type="scientific">Sphaerosporella brunnea</name>
    <dbReference type="NCBI Taxonomy" id="1250544"/>
    <lineage>
        <taxon>Eukaryota</taxon>
        <taxon>Fungi</taxon>
        <taxon>Dikarya</taxon>
        <taxon>Ascomycota</taxon>
        <taxon>Pezizomycotina</taxon>
        <taxon>Pezizomycetes</taxon>
        <taxon>Pezizales</taxon>
        <taxon>Pyronemataceae</taxon>
        <taxon>Sphaerosporella</taxon>
    </lineage>
</organism>
<keyword evidence="1" id="KW-0175">Coiled coil</keyword>
<proteinExistence type="predicted"/>
<dbReference type="EMBL" id="VXIS01000008">
    <property type="protein sequence ID" value="KAA8914174.1"/>
    <property type="molecule type" value="Genomic_DNA"/>
</dbReference>
<feature type="region of interest" description="Disordered" evidence="2">
    <location>
        <begin position="114"/>
        <end position="136"/>
    </location>
</feature>
<dbReference type="AlphaFoldDB" id="A0A5J5F9J8"/>
<accession>A0A5J5F9J8</accession>
<gene>
    <name evidence="3" type="ORF">FN846DRAFT_886158</name>
</gene>
<evidence type="ECO:0000256" key="1">
    <source>
        <dbReference type="SAM" id="Coils"/>
    </source>
</evidence>
<feature type="coiled-coil region" evidence="1">
    <location>
        <begin position="196"/>
        <end position="223"/>
    </location>
</feature>
<evidence type="ECO:0000256" key="2">
    <source>
        <dbReference type="SAM" id="MobiDB-lite"/>
    </source>
</evidence>
<dbReference type="OrthoDB" id="5445455at2759"/>
<dbReference type="Proteomes" id="UP000326924">
    <property type="component" value="Unassembled WGS sequence"/>
</dbReference>
<protein>
    <submittedName>
        <fullName evidence="3">Uncharacterized protein</fullName>
    </submittedName>
</protein>
<evidence type="ECO:0000313" key="3">
    <source>
        <dbReference type="EMBL" id="KAA8914174.1"/>
    </source>
</evidence>
<keyword evidence="4" id="KW-1185">Reference proteome</keyword>
<evidence type="ECO:0000313" key="4">
    <source>
        <dbReference type="Proteomes" id="UP000326924"/>
    </source>
</evidence>
<dbReference type="InParanoid" id="A0A5J5F9J8"/>
<name>A0A5J5F9J8_9PEZI</name>
<reference evidence="3 4" key="1">
    <citation type="submission" date="2019-09" db="EMBL/GenBank/DDBJ databases">
        <title>Draft genome of the ectomycorrhizal ascomycete Sphaerosporella brunnea.</title>
        <authorList>
            <consortium name="DOE Joint Genome Institute"/>
            <person name="Benucci G.M."/>
            <person name="Marozzi G."/>
            <person name="Antonielli L."/>
            <person name="Sanchez S."/>
            <person name="Marco P."/>
            <person name="Wang X."/>
            <person name="Falini L.B."/>
            <person name="Barry K."/>
            <person name="Haridas S."/>
            <person name="Lipzen A."/>
            <person name="Labutti K."/>
            <person name="Grigoriev I.V."/>
            <person name="Murat C."/>
            <person name="Martin F."/>
            <person name="Albertini E."/>
            <person name="Donnini D."/>
            <person name="Bonito G."/>
        </authorList>
    </citation>
    <scope>NUCLEOTIDE SEQUENCE [LARGE SCALE GENOMIC DNA]</scope>
    <source>
        <strain evidence="3 4">Sb_GMNB300</strain>
    </source>
</reference>
<comment type="caution">
    <text evidence="3">The sequence shown here is derived from an EMBL/GenBank/DDBJ whole genome shotgun (WGS) entry which is preliminary data.</text>
</comment>